<accession>A0A1J4U3V6</accession>
<comment type="subcellular location">
    <subcellularLocation>
        <location evidence="3">Cytoplasm</location>
    </subcellularLocation>
</comment>
<comment type="pathway">
    <text evidence="3">Carbohydrate biosynthesis; gluconeogenesis.</text>
</comment>
<evidence type="ECO:0000256" key="1">
    <source>
        <dbReference type="ARBA" id="ARBA00007422"/>
    </source>
</evidence>
<dbReference type="Pfam" id="PF00121">
    <property type="entry name" value="TIM"/>
    <property type="match status" value="1"/>
</dbReference>
<comment type="subunit">
    <text evidence="3">Homodimer.</text>
</comment>
<keyword evidence="2 3" id="KW-0413">Isomerase</keyword>
<dbReference type="GO" id="GO:0004807">
    <property type="term" value="F:triose-phosphate isomerase activity"/>
    <property type="evidence" value="ECO:0007669"/>
    <property type="project" value="UniProtKB-UniRule"/>
</dbReference>
<dbReference type="GO" id="GO:0046166">
    <property type="term" value="P:glyceraldehyde-3-phosphate biosynthetic process"/>
    <property type="evidence" value="ECO:0007669"/>
    <property type="project" value="TreeGrafter"/>
</dbReference>
<dbReference type="AlphaFoldDB" id="A0A1J4U3V6"/>
<dbReference type="PANTHER" id="PTHR21139:SF42">
    <property type="entry name" value="TRIOSEPHOSPHATE ISOMERASE"/>
    <property type="match status" value="1"/>
</dbReference>
<proteinExistence type="inferred from homology"/>
<reference evidence="4 5" key="1">
    <citation type="journal article" date="2016" name="Environ. Microbiol.">
        <title>Genomic resolution of a cold subsurface aquifer community provides metabolic insights for novel microbes adapted to high CO concentrations.</title>
        <authorList>
            <person name="Probst A.J."/>
            <person name="Castelle C.J."/>
            <person name="Singh A."/>
            <person name="Brown C.T."/>
            <person name="Anantharaman K."/>
            <person name="Sharon I."/>
            <person name="Hug L.A."/>
            <person name="Burstein D."/>
            <person name="Emerson J.B."/>
            <person name="Thomas B.C."/>
            <person name="Banfield J.F."/>
        </authorList>
    </citation>
    <scope>NUCLEOTIDE SEQUENCE [LARGE SCALE GENOMIC DNA]</scope>
    <source>
        <strain evidence="4">CG1_02_38_13</strain>
    </source>
</reference>
<dbReference type="EC" id="5.3.1.1" evidence="3"/>
<organism evidence="4 5">
    <name type="scientific">Candidatus Kuenenbacteria bacterium CG1_02_38_13</name>
    <dbReference type="NCBI Taxonomy" id="1805235"/>
    <lineage>
        <taxon>Bacteria</taxon>
        <taxon>Candidatus Kueneniibacteriota</taxon>
    </lineage>
</organism>
<evidence type="ECO:0000256" key="2">
    <source>
        <dbReference type="ARBA" id="ARBA00023235"/>
    </source>
</evidence>
<dbReference type="InterPro" id="IPR000652">
    <property type="entry name" value="Triosephosphate_isomerase"/>
</dbReference>
<dbReference type="NCBIfam" id="TIGR00419">
    <property type="entry name" value="tim"/>
    <property type="match status" value="1"/>
</dbReference>
<protein>
    <recommendedName>
        <fullName evidence="3">Triosephosphate isomerase</fullName>
        <ecNumber evidence="3">5.3.1.1</ecNumber>
    </recommendedName>
</protein>
<dbReference type="SUPFAM" id="SSF51351">
    <property type="entry name" value="Triosephosphate isomerase (TIM)"/>
    <property type="match status" value="1"/>
</dbReference>
<dbReference type="GO" id="GO:0019563">
    <property type="term" value="P:glycerol catabolic process"/>
    <property type="evidence" value="ECO:0007669"/>
    <property type="project" value="TreeGrafter"/>
</dbReference>
<sequence>MNHKKRLIVANWKMKLSNRESINLAEEIVDRFAGMYLNERNIEMIICPSHISLAEVGKIVDRSPIKLGVQNIFYHNTGSYTGQISPAVAHELGAEYAIIGHSEFRKYGKDTNEDVHQKIKAALDNELVPIVCVGETFDEYHDKKTEVIIIDQVTKALEDIKLKENQRIVIAYEPVWVIGSGQAIRHNIVEYIIQIIIHTTIDLDQSFADKFQVIYGGSVDEKNINDFIIGNILTGVIVGNNSLKVDSFMKIVQNIKL</sequence>
<comment type="similarity">
    <text evidence="1 3">Belongs to the triosephosphate isomerase family.</text>
</comment>
<dbReference type="GO" id="GO:0006094">
    <property type="term" value="P:gluconeogenesis"/>
    <property type="evidence" value="ECO:0007669"/>
    <property type="project" value="UniProtKB-UniPathway"/>
</dbReference>
<dbReference type="GO" id="GO:0005829">
    <property type="term" value="C:cytosol"/>
    <property type="evidence" value="ECO:0007669"/>
    <property type="project" value="TreeGrafter"/>
</dbReference>
<dbReference type="PROSITE" id="PS51440">
    <property type="entry name" value="TIM_2"/>
    <property type="match status" value="1"/>
</dbReference>
<dbReference type="UniPathway" id="UPA00138"/>
<dbReference type="Gene3D" id="3.20.20.70">
    <property type="entry name" value="Aldolase class I"/>
    <property type="match status" value="1"/>
</dbReference>
<dbReference type="InterPro" id="IPR013785">
    <property type="entry name" value="Aldolase_TIM"/>
</dbReference>
<dbReference type="PANTHER" id="PTHR21139">
    <property type="entry name" value="TRIOSEPHOSPHATE ISOMERASE"/>
    <property type="match status" value="1"/>
</dbReference>
<keyword evidence="3" id="KW-0312">Gluconeogenesis</keyword>
<dbReference type="GO" id="GO:0006096">
    <property type="term" value="P:glycolytic process"/>
    <property type="evidence" value="ECO:0007669"/>
    <property type="project" value="UniProtKB-UniRule"/>
</dbReference>
<evidence type="ECO:0000313" key="5">
    <source>
        <dbReference type="Proteomes" id="UP000182465"/>
    </source>
</evidence>
<comment type="caution">
    <text evidence="4">The sequence shown here is derived from an EMBL/GenBank/DDBJ whole genome shotgun (WGS) entry which is preliminary data.</text>
</comment>
<gene>
    <name evidence="4" type="ORF">AUJ29_02100</name>
</gene>
<evidence type="ECO:0000313" key="4">
    <source>
        <dbReference type="EMBL" id="OIO16951.1"/>
    </source>
</evidence>
<comment type="catalytic activity">
    <reaction evidence="3">
        <text>D-glyceraldehyde 3-phosphate = dihydroxyacetone phosphate</text>
        <dbReference type="Rhea" id="RHEA:18585"/>
        <dbReference type="ChEBI" id="CHEBI:57642"/>
        <dbReference type="ChEBI" id="CHEBI:59776"/>
        <dbReference type="EC" id="5.3.1.1"/>
    </reaction>
</comment>
<keyword evidence="3" id="KW-0963">Cytoplasm</keyword>
<keyword evidence="3" id="KW-0324">Glycolysis</keyword>
<dbReference type="InterPro" id="IPR035990">
    <property type="entry name" value="TIM_sf"/>
</dbReference>
<dbReference type="UniPathway" id="UPA00109">
    <property type="reaction ID" value="UER00189"/>
</dbReference>
<comment type="pathway">
    <text evidence="3">Carbohydrate degradation; glycolysis; D-glyceraldehyde 3-phosphate from glycerone phosphate: step 1/1.</text>
</comment>
<dbReference type="EMBL" id="MNVB01000047">
    <property type="protein sequence ID" value="OIO16951.1"/>
    <property type="molecule type" value="Genomic_DNA"/>
</dbReference>
<dbReference type="CDD" id="cd00311">
    <property type="entry name" value="TIM"/>
    <property type="match status" value="1"/>
</dbReference>
<evidence type="ECO:0000256" key="3">
    <source>
        <dbReference type="RuleBase" id="RU363013"/>
    </source>
</evidence>
<name>A0A1J4U3V6_9BACT</name>
<dbReference type="Proteomes" id="UP000182465">
    <property type="component" value="Unassembled WGS sequence"/>
</dbReference>